<dbReference type="Gene3D" id="1.10.1200.10">
    <property type="entry name" value="ACP-like"/>
    <property type="match status" value="2"/>
</dbReference>
<dbReference type="Gene3D" id="3.30.559.30">
    <property type="entry name" value="Nonribosomal peptide synthetase, condensation domain"/>
    <property type="match status" value="2"/>
</dbReference>
<comment type="cofactor">
    <cofactor evidence="1">
        <name>pantetheine 4'-phosphate</name>
        <dbReference type="ChEBI" id="CHEBI:47942"/>
    </cofactor>
</comment>
<feature type="domain" description="Carrier" evidence="5">
    <location>
        <begin position="2076"/>
        <end position="2155"/>
    </location>
</feature>
<keyword evidence="2" id="KW-0596">Phosphopantetheine</keyword>
<comment type="caution">
    <text evidence="6">The sequence shown here is derived from an EMBL/GenBank/DDBJ whole genome shotgun (WGS) entry which is preliminary data.</text>
</comment>
<gene>
    <name evidence="6" type="ORF">WKW77_19905</name>
</gene>
<organism evidence="6 7">
    <name type="scientific">Variovorax ureilyticus</name>
    <dbReference type="NCBI Taxonomy" id="1836198"/>
    <lineage>
        <taxon>Bacteria</taxon>
        <taxon>Pseudomonadati</taxon>
        <taxon>Pseudomonadota</taxon>
        <taxon>Betaproteobacteria</taxon>
        <taxon>Burkholderiales</taxon>
        <taxon>Comamonadaceae</taxon>
        <taxon>Variovorax</taxon>
    </lineage>
</organism>
<dbReference type="PANTHER" id="PTHR45527">
    <property type="entry name" value="NONRIBOSOMAL PEPTIDE SYNTHETASE"/>
    <property type="match status" value="1"/>
</dbReference>
<dbReference type="InterPro" id="IPR006162">
    <property type="entry name" value="Ppantetheine_attach_site"/>
</dbReference>
<dbReference type="PROSITE" id="PS00455">
    <property type="entry name" value="AMP_BINDING"/>
    <property type="match status" value="2"/>
</dbReference>
<dbReference type="PANTHER" id="PTHR45527:SF1">
    <property type="entry name" value="FATTY ACID SYNTHASE"/>
    <property type="match status" value="1"/>
</dbReference>
<proteinExistence type="predicted"/>
<evidence type="ECO:0000256" key="1">
    <source>
        <dbReference type="ARBA" id="ARBA00001957"/>
    </source>
</evidence>
<dbReference type="Pfam" id="PF00501">
    <property type="entry name" value="AMP-binding"/>
    <property type="match status" value="2"/>
</dbReference>
<dbReference type="InterPro" id="IPR000873">
    <property type="entry name" value="AMP-dep_synth/lig_dom"/>
</dbReference>
<name>A0ABU8VI71_9BURK</name>
<dbReference type="SMART" id="SM00823">
    <property type="entry name" value="PKS_PP"/>
    <property type="match status" value="2"/>
</dbReference>
<evidence type="ECO:0000256" key="3">
    <source>
        <dbReference type="ARBA" id="ARBA00022553"/>
    </source>
</evidence>
<dbReference type="SUPFAM" id="SSF47336">
    <property type="entry name" value="ACP-like"/>
    <property type="match status" value="2"/>
</dbReference>
<dbReference type="Gene3D" id="3.30.559.10">
    <property type="entry name" value="Chloramphenicol acetyltransferase-like domain"/>
    <property type="match status" value="2"/>
</dbReference>
<dbReference type="InterPro" id="IPR020845">
    <property type="entry name" value="AMP-binding_CS"/>
</dbReference>
<dbReference type="Gene3D" id="2.30.38.10">
    <property type="entry name" value="Luciferase, Domain 3"/>
    <property type="match status" value="2"/>
</dbReference>
<dbReference type="Pfam" id="PF00668">
    <property type="entry name" value="Condensation"/>
    <property type="match status" value="2"/>
</dbReference>
<dbReference type="NCBIfam" id="NF003417">
    <property type="entry name" value="PRK04813.1"/>
    <property type="match status" value="2"/>
</dbReference>
<evidence type="ECO:0000259" key="5">
    <source>
        <dbReference type="PROSITE" id="PS50075"/>
    </source>
</evidence>
<reference evidence="6 7" key="1">
    <citation type="submission" date="2024-03" db="EMBL/GenBank/DDBJ databases">
        <title>Novel species of the genus Variovorax.</title>
        <authorList>
            <person name="Liu Q."/>
            <person name="Xin Y.-H."/>
        </authorList>
    </citation>
    <scope>NUCLEOTIDE SEQUENCE [LARGE SCALE GENOMIC DNA]</scope>
    <source>
        <strain evidence="6 7">KACC 18899</strain>
    </source>
</reference>
<dbReference type="PROSITE" id="PS50075">
    <property type="entry name" value="CARRIER"/>
    <property type="match status" value="2"/>
</dbReference>
<dbReference type="CDD" id="cd05930">
    <property type="entry name" value="A_NRPS"/>
    <property type="match status" value="1"/>
</dbReference>
<dbReference type="InterPro" id="IPR020806">
    <property type="entry name" value="PKS_PP-bd"/>
</dbReference>
<sequence length="2178" mass="239766">MDEALDANRPLQETWDIDMAVVRRRLLARKLQQQHAQPAPRTESGPQQDAPLSFAQEGLWFLDLLAVGSAAYNIHSITRLQGPLDAGRLEQALRALIARHPSLRTSFHATEQGPVQRVMPVAEAQERFRVTHVDATERNAWADEHIAASIASPFDLSQPPLLRAELLRLAPAHHVLVLVIHHIVADGWSMSILHRELGQLYAESDAPPALPEPALDFCEYARQQRGRYESGEMGAALDYWRKKLHDLQTLRLPTDRPHPPQAGSAGRTLTFRIDDGLSAALRAFATQQDATLFMALLAAFQSLLVRYTGQNDIAVGVPLAGRDDPRASDVVGFFVNTVVLRAELGAEPSYIDLVRVSREATLEALTHQSMPFDRLVSELSPVRDASRNPLYQVSFALENFSHRVLRLEGLHTQRLAVPLQSAKFDLSLNVIETGASLEAEIEYRTDLFDEQSIARLARHFRRLLAAMVAQPDRPVARLPLLDEAERQQLLVDWNDSARPFASDRPVHLHVRDQALRTPQAIALRFGREAMSYAQLDALSQQLAGRLRTQGVGAGAVVGLCMKRSFGLVVGLLAILEAGGTLLPLDPDHPPGRLSAMLADAAPVLVLAEAPFDVVLRKLGALPTLDILEMKADAGEMPREPLPAFDEPIRPEHLAYLVYTSGSTGTPKAAQLTHRGLSNHVLWMNDVLRLTPEDRVLQKTSLSFDASLWEFLSTLSSGAELVLAQPDAHRDMPLLAETIRKHGITVVQFVPSEMRMILDEPALQRPVRLRYVLSGGEALDSALARAFRAKLPGVTLGNFYGPSEATVDSAWYELGDRLPERRIVPIGRPIANAQLYVLDAWREPQPINVAGELYVGGAGVGHGYLNRPSESAEKFVPNPFRPGERMYRTGDLARWLNDGVVEFIGRNDHQVKLRGFRIELGEVEAGILACPGVRAAAVLLREDLPGHKELVAYIVGEDEAELDVDALRSELKARLPSHMIPAAFVSLSALPQLPSGKIDRARLPQPDPDAAVSNLLGPRSPIESLLLETWQAVLGRSGFGVRNNFFDLGGHSLLATQIVSRIGATFKVDVPVRSLFEHPTIEALAAVVERLLVHSAGGEATGTRPIAVVSRAQPALVSFSQRRMWALHEMDPRGAAYNMREALRLHGPLRRDVLRAALDELVARHEAFRTTFELAGAEPMAVVGQPQAANLIEVDAREWPEPTRKARLESEARHIAAQPFDLVLGPLHRFVLIQLGEQDHALVLVMHHIIGDAWSWGIVLRELQALYRAGAQGKPPPPPPARAIDFIDYANWQRRHIDDEVLAPQVRYWLRQLAGMSPLNLPADTSAVQRFTSQGARVRQAFSAGWLSQIQRFSARHGMSPFMTLLAAFQWLLSRYCGQDDVAVGTPIAGRTRVEAEDVIGSLINTLVLRCVVRPGQSFRELLQEVRETCLSAFTHQEVPLDDLVGYLREHGQGGRIPEVRVMFNVLNTPSPPLAFEGLDVDYMPLGLGATQFDLALTIDTEGERALSLSYSTELFTEAAMQALLGNYLHVLQRLLDEPDRPMRELSLSSPEERARLAAWNRTARPYPRDHTINDLLARQHGAEGTAVLQLPGDSTSYAHLWSDVHRLARALRQRGVHRGKRVGLCLQRDPGMVVAQLAVLEAGAAYVPLDPSYPRLRLHEMARHAGLSLLLTRGDLSGLWHGLSLPTLLLDEARHDATPDTALPPDAERDARPEDPAYVIYTSGSTGKPKGVTVPHRAVVNFLLSMQHEPGLRKEDVLVAVTTLSFDIAVLELLLPLSVGATVVLATREQATDGATLRVLLEQSGATAMQATPATWQMLVDAGWNGAAGFKALIGGESLSEHMAQALCERSAELWNMYGPTETTVWSTCWKVPEAPGAISIGRPIANTTVHVLDEHGQPCPIGCSGEIFIGGEGVTLGYLNQPEATAERFVPDPFSAAPGARLYKTGDRGRWRHDGLLEHQGRLDFQVKVRGHRIEPGEIEAQLRELPQLSQCLVMAREDLPGDVRLVAYVIAAEGAAIDAARLKDHLRGRLPEYMLPQHYVTLQALPLLPNGKIDRHALPAPQPESRASPVFRREGRTPAEAALAGVWAEVLGMDVDQIGPRDNFFDLGGDSLKAGRTIIHFERASGVRLETQRMIFETLAQMARGIQLSHAEMPVPAAEATGDSWLKRLFKSKSRL</sequence>
<dbReference type="InterPro" id="IPR036736">
    <property type="entry name" value="ACP-like_sf"/>
</dbReference>
<dbReference type="InterPro" id="IPR010071">
    <property type="entry name" value="AA_adenyl_dom"/>
</dbReference>
<evidence type="ECO:0000256" key="4">
    <source>
        <dbReference type="SAM" id="MobiDB-lite"/>
    </source>
</evidence>
<dbReference type="Pfam" id="PF00550">
    <property type="entry name" value="PP-binding"/>
    <property type="match status" value="2"/>
</dbReference>
<dbReference type="SUPFAM" id="SSF52777">
    <property type="entry name" value="CoA-dependent acyltransferases"/>
    <property type="match status" value="4"/>
</dbReference>
<evidence type="ECO:0000313" key="6">
    <source>
        <dbReference type="EMBL" id="MEJ8813363.1"/>
    </source>
</evidence>
<dbReference type="InterPro" id="IPR023213">
    <property type="entry name" value="CAT-like_dom_sf"/>
</dbReference>
<dbReference type="EMBL" id="JBBKZU010000008">
    <property type="protein sequence ID" value="MEJ8813363.1"/>
    <property type="molecule type" value="Genomic_DNA"/>
</dbReference>
<dbReference type="CDD" id="cd19531">
    <property type="entry name" value="LCL_NRPS-like"/>
    <property type="match status" value="2"/>
</dbReference>
<dbReference type="RefSeq" id="WP_340358599.1">
    <property type="nucleotide sequence ID" value="NZ_JBBKZU010000008.1"/>
</dbReference>
<feature type="domain" description="Carrier" evidence="5">
    <location>
        <begin position="1016"/>
        <end position="1091"/>
    </location>
</feature>
<dbReference type="InterPro" id="IPR001242">
    <property type="entry name" value="Condensation_dom"/>
</dbReference>
<dbReference type="Proteomes" id="UP001365846">
    <property type="component" value="Unassembled WGS sequence"/>
</dbReference>
<dbReference type="PROSITE" id="PS00012">
    <property type="entry name" value="PHOSPHOPANTETHEINE"/>
    <property type="match status" value="1"/>
</dbReference>
<dbReference type="Pfam" id="PF13193">
    <property type="entry name" value="AMP-binding_C"/>
    <property type="match status" value="2"/>
</dbReference>
<dbReference type="InterPro" id="IPR025110">
    <property type="entry name" value="AMP-bd_C"/>
</dbReference>
<protein>
    <submittedName>
        <fullName evidence="6">Amino acid adenylation domain-containing protein</fullName>
    </submittedName>
</protein>
<evidence type="ECO:0000256" key="2">
    <source>
        <dbReference type="ARBA" id="ARBA00022450"/>
    </source>
</evidence>
<dbReference type="InterPro" id="IPR045851">
    <property type="entry name" value="AMP-bd_C_sf"/>
</dbReference>
<dbReference type="SUPFAM" id="SSF56801">
    <property type="entry name" value="Acetyl-CoA synthetase-like"/>
    <property type="match status" value="2"/>
</dbReference>
<accession>A0ABU8VI71</accession>
<feature type="region of interest" description="Disordered" evidence="4">
    <location>
        <begin position="31"/>
        <end position="50"/>
    </location>
</feature>
<evidence type="ECO:0000313" key="7">
    <source>
        <dbReference type="Proteomes" id="UP001365846"/>
    </source>
</evidence>
<dbReference type="Gene3D" id="3.30.300.30">
    <property type="match status" value="2"/>
</dbReference>
<keyword evidence="3" id="KW-0597">Phosphoprotein</keyword>
<dbReference type="NCBIfam" id="TIGR01733">
    <property type="entry name" value="AA-adenyl-dom"/>
    <property type="match status" value="2"/>
</dbReference>
<dbReference type="InterPro" id="IPR009081">
    <property type="entry name" value="PP-bd_ACP"/>
</dbReference>
<dbReference type="Gene3D" id="3.40.50.980">
    <property type="match status" value="4"/>
</dbReference>
<keyword evidence="7" id="KW-1185">Reference proteome</keyword>